<feature type="transmembrane region" description="Helical" evidence="1">
    <location>
        <begin position="114"/>
        <end position="139"/>
    </location>
</feature>
<dbReference type="RefSeq" id="WP_007615815.1">
    <property type="nucleotide sequence ID" value="NZ_BAEO01000005.1"/>
</dbReference>
<dbReference type="AlphaFoldDB" id="K6Z172"/>
<keyword evidence="3" id="KW-1185">Reference proteome</keyword>
<gene>
    <name evidence="2" type="ORF">GARC_0233</name>
</gene>
<evidence type="ECO:0000256" key="1">
    <source>
        <dbReference type="SAM" id="Phobius"/>
    </source>
</evidence>
<feature type="transmembrane region" description="Helical" evidence="1">
    <location>
        <begin position="72"/>
        <end position="93"/>
    </location>
</feature>
<keyword evidence="1" id="KW-0812">Transmembrane</keyword>
<dbReference type="InterPro" id="IPR021354">
    <property type="entry name" value="DUF2975"/>
</dbReference>
<protein>
    <recommendedName>
        <fullName evidence="4">DUF2975 domain-containing protein</fullName>
    </recommendedName>
</protein>
<feature type="transmembrane region" description="Helical" evidence="1">
    <location>
        <begin position="9"/>
        <end position="31"/>
    </location>
</feature>
<feature type="transmembrane region" description="Helical" evidence="1">
    <location>
        <begin position="159"/>
        <end position="176"/>
    </location>
</feature>
<dbReference type="Proteomes" id="UP000006327">
    <property type="component" value="Unassembled WGS sequence"/>
</dbReference>
<dbReference type="Pfam" id="PF11188">
    <property type="entry name" value="DUF2975"/>
    <property type="match status" value="1"/>
</dbReference>
<name>K6Z172_9ALTE</name>
<proteinExistence type="predicted"/>
<keyword evidence="1" id="KW-1133">Transmembrane helix</keyword>
<dbReference type="OrthoDB" id="6262385at2"/>
<dbReference type="STRING" id="493475.GARC_0233"/>
<evidence type="ECO:0000313" key="3">
    <source>
        <dbReference type="Proteomes" id="UP000006327"/>
    </source>
</evidence>
<comment type="caution">
    <text evidence="2">The sequence shown here is derived from an EMBL/GenBank/DDBJ whole genome shotgun (WGS) entry which is preliminary data.</text>
</comment>
<reference evidence="2 3" key="1">
    <citation type="journal article" date="2017" name="Antonie Van Leeuwenhoek">
        <title>Rhizobium rhizosphaerae sp. nov., a novel species isolated from rice rhizosphere.</title>
        <authorList>
            <person name="Zhao J.J."/>
            <person name="Zhang J."/>
            <person name="Zhang R.J."/>
            <person name="Zhang C.W."/>
            <person name="Yin H.Q."/>
            <person name="Zhang X.X."/>
        </authorList>
    </citation>
    <scope>NUCLEOTIDE SEQUENCE [LARGE SCALE GENOMIC DNA]</scope>
    <source>
        <strain evidence="2 3">BSs20135</strain>
    </source>
</reference>
<organism evidence="2 3">
    <name type="scientific">Paraglaciecola arctica BSs20135</name>
    <dbReference type="NCBI Taxonomy" id="493475"/>
    <lineage>
        <taxon>Bacteria</taxon>
        <taxon>Pseudomonadati</taxon>
        <taxon>Pseudomonadota</taxon>
        <taxon>Gammaproteobacteria</taxon>
        <taxon>Alteromonadales</taxon>
        <taxon>Alteromonadaceae</taxon>
        <taxon>Paraglaciecola</taxon>
    </lineage>
</organism>
<sequence length="189" mass="21277">MEKIAKVSLLIRLLIVLVACLNIFVITVAIITQSDANSSELSVGTSQSHISQVVNLPKSSESFSKELNAEGFNSYAIMLIPEFLFCLFIYWSLIKLFGLYQQGAIFTVIHINQLRNIGTCLLVWSVFDLLYPILLMLFLRISGLSESLPLFLSISSDQLLKLLIGLIIFVMSWIMTEGQKLQQEQELTI</sequence>
<keyword evidence="1" id="KW-0472">Membrane</keyword>
<accession>K6Z172</accession>
<evidence type="ECO:0008006" key="4">
    <source>
        <dbReference type="Google" id="ProtNLM"/>
    </source>
</evidence>
<dbReference type="EMBL" id="BAEO01000005">
    <property type="protein sequence ID" value="GAC17215.1"/>
    <property type="molecule type" value="Genomic_DNA"/>
</dbReference>
<evidence type="ECO:0000313" key="2">
    <source>
        <dbReference type="EMBL" id="GAC17215.1"/>
    </source>
</evidence>